<dbReference type="InterPro" id="IPR002919">
    <property type="entry name" value="TIL_dom"/>
</dbReference>
<protein>
    <recommendedName>
        <fullName evidence="5">TIL domain-containing protein</fullName>
    </recommendedName>
</protein>
<accession>A0A2G5TU59</accession>
<gene>
    <name evidence="6" type="primary">Cnig_chr_V.g21810</name>
    <name evidence="6" type="ORF">B9Z55_021810</name>
</gene>
<dbReference type="OrthoDB" id="5945029at2759"/>
<proteinExistence type="predicted"/>
<evidence type="ECO:0000313" key="7">
    <source>
        <dbReference type="Proteomes" id="UP000230233"/>
    </source>
</evidence>
<keyword evidence="7" id="KW-1185">Reference proteome</keyword>
<dbReference type="GO" id="GO:0004867">
    <property type="term" value="F:serine-type endopeptidase inhibitor activity"/>
    <property type="evidence" value="ECO:0007669"/>
    <property type="project" value="UniProtKB-KW"/>
</dbReference>
<dbReference type="AlphaFoldDB" id="A0A2G5TU59"/>
<evidence type="ECO:0000259" key="5">
    <source>
        <dbReference type="Pfam" id="PF01826"/>
    </source>
</evidence>
<dbReference type="Pfam" id="PF01826">
    <property type="entry name" value="TIL"/>
    <property type="match status" value="1"/>
</dbReference>
<feature type="signal peptide" evidence="4">
    <location>
        <begin position="1"/>
        <end position="16"/>
    </location>
</feature>
<comment type="caution">
    <text evidence="6">The sequence shown here is derived from an EMBL/GenBank/DDBJ whole genome shotgun (WGS) entry which is preliminary data.</text>
</comment>
<dbReference type="PANTHER" id="PTHR23259:SF70">
    <property type="entry name" value="ACCESSORY GLAND PROTEIN ACP62F-RELATED"/>
    <property type="match status" value="1"/>
</dbReference>
<evidence type="ECO:0000256" key="2">
    <source>
        <dbReference type="ARBA" id="ARBA00022900"/>
    </source>
</evidence>
<feature type="domain" description="TIL" evidence="5">
    <location>
        <begin position="73"/>
        <end position="125"/>
    </location>
</feature>
<evidence type="ECO:0000313" key="6">
    <source>
        <dbReference type="EMBL" id="PIC30631.1"/>
    </source>
</evidence>
<dbReference type="InterPro" id="IPR036084">
    <property type="entry name" value="Ser_inhib-like_sf"/>
</dbReference>
<keyword evidence="3" id="KW-1015">Disulfide bond</keyword>
<evidence type="ECO:0000256" key="4">
    <source>
        <dbReference type="SAM" id="SignalP"/>
    </source>
</evidence>
<keyword evidence="2" id="KW-0722">Serine protease inhibitor</keyword>
<feature type="chain" id="PRO_5013868993" description="TIL domain-containing protein" evidence="4">
    <location>
        <begin position="17"/>
        <end position="133"/>
    </location>
</feature>
<dbReference type="InterPro" id="IPR051368">
    <property type="entry name" value="SerProtInhib-TIL_Domain"/>
</dbReference>
<dbReference type="Proteomes" id="UP000230233">
    <property type="component" value="Chromosome V"/>
</dbReference>
<evidence type="ECO:0000256" key="1">
    <source>
        <dbReference type="ARBA" id="ARBA00022690"/>
    </source>
</evidence>
<sequence>MIILLLAILAIGFAIGQEDAAIIAPIKPLPINPCSFVKCAAGTQCVLHEIVCVTTPCDPIPTCEPIGDSRCPGKNQEFLECGSACPKKCGEKEPMACIQVCRQGCFCKKGFCLNESGQCVVDINCGIITDLVQ</sequence>
<dbReference type="CDD" id="cd19941">
    <property type="entry name" value="TIL"/>
    <property type="match status" value="1"/>
</dbReference>
<keyword evidence="4" id="KW-0732">Signal</keyword>
<dbReference type="EMBL" id="PDUG01000005">
    <property type="protein sequence ID" value="PIC30631.1"/>
    <property type="molecule type" value="Genomic_DNA"/>
</dbReference>
<evidence type="ECO:0000256" key="3">
    <source>
        <dbReference type="ARBA" id="ARBA00023157"/>
    </source>
</evidence>
<keyword evidence="1" id="KW-0646">Protease inhibitor</keyword>
<reference evidence="7" key="1">
    <citation type="submission" date="2017-10" db="EMBL/GenBank/DDBJ databases">
        <title>Rapid genome shrinkage in a self-fertile nematode reveals novel sperm competition proteins.</title>
        <authorList>
            <person name="Yin D."/>
            <person name="Schwarz E.M."/>
            <person name="Thomas C.G."/>
            <person name="Felde R.L."/>
            <person name="Korf I.F."/>
            <person name="Cutter A.D."/>
            <person name="Schartner C.M."/>
            <person name="Ralston E.J."/>
            <person name="Meyer B.J."/>
            <person name="Haag E.S."/>
        </authorList>
    </citation>
    <scope>NUCLEOTIDE SEQUENCE [LARGE SCALE GENOMIC DNA]</scope>
    <source>
        <strain evidence="7">JU1422</strain>
    </source>
</reference>
<dbReference type="SUPFAM" id="SSF57567">
    <property type="entry name" value="Serine protease inhibitors"/>
    <property type="match status" value="1"/>
</dbReference>
<organism evidence="6 7">
    <name type="scientific">Caenorhabditis nigoni</name>
    <dbReference type="NCBI Taxonomy" id="1611254"/>
    <lineage>
        <taxon>Eukaryota</taxon>
        <taxon>Metazoa</taxon>
        <taxon>Ecdysozoa</taxon>
        <taxon>Nematoda</taxon>
        <taxon>Chromadorea</taxon>
        <taxon>Rhabditida</taxon>
        <taxon>Rhabditina</taxon>
        <taxon>Rhabditomorpha</taxon>
        <taxon>Rhabditoidea</taxon>
        <taxon>Rhabditidae</taxon>
        <taxon>Peloderinae</taxon>
        <taxon>Caenorhabditis</taxon>
    </lineage>
</organism>
<dbReference type="PANTHER" id="PTHR23259">
    <property type="entry name" value="RIDDLE"/>
    <property type="match status" value="1"/>
</dbReference>
<dbReference type="Gene3D" id="2.10.25.10">
    <property type="entry name" value="Laminin"/>
    <property type="match status" value="1"/>
</dbReference>
<name>A0A2G5TU59_9PELO</name>